<dbReference type="InterPro" id="IPR005467">
    <property type="entry name" value="His_kinase_dom"/>
</dbReference>
<evidence type="ECO:0000256" key="4">
    <source>
        <dbReference type="ARBA" id="ARBA00022679"/>
    </source>
</evidence>
<dbReference type="EMBL" id="JAEDAK010000001">
    <property type="protein sequence ID" value="MBH9575473.1"/>
    <property type="molecule type" value="Genomic_DNA"/>
</dbReference>
<dbReference type="PANTHER" id="PTHR43711:SF1">
    <property type="entry name" value="HISTIDINE KINASE 1"/>
    <property type="match status" value="1"/>
</dbReference>
<keyword evidence="3" id="KW-0597">Phosphoprotein</keyword>
<evidence type="ECO:0000256" key="7">
    <source>
        <dbReference type="SAM" id="Phobius"/>
    </source>
</evidence>
<keyword evidence="6" id="KW-0902">Two-component regulatory system</keyword>
<feature type="transmembrane region" description="Helical" evidence="7">
    <location>
        <begin position="12"/>
        <end position="35"/>
    </location>
</feature>
<dbReference type="GO" id="GO:0000155">
    <property type="term" value="F:phosphorelay sensor kinase activity"/>
    <property type="evidence" value="ECO:0007669"/>
    <property type="project" value="InterPro"/>
</dbReference>
<evidence type="ECO:0000313" key="11">
    <source>
        <dbReference type="Proteomes" id="UP000613266"/>
    </source>
</evidence>
<comment type="caution">
    <text evidence="10">The sequence shown here is derived from an EMBL/GenBank/DDBJ whole genome shotgun (WGS) entry which is preliminary data.</text>
</comment>
<dbReference type="CDD" id="cd00075">
    <property type="entry name" value="HATPase"/>
    <property type="match status" value="1"/>
</dbReference>
<dbReference type="CDD" id="cd00130">
    <property type="entry name" value="PAS"/>
    <property type="match status" value="1"/>
</dbReference>
<dbReference type="PANTHER" id="PTHR43711">
    <property type="entry name" value="TWO-COMPONENT HISTIDINE KINASE"/>
    <property type="match status" value="1"/>
</dbReference>
<dbReference type="InterPro" id="IPR004358">
    <property type="entry name" value="Sig_transdc_His_kin-like_C"/>
</dbReference>
<comment type="catalytic activity">
    <reaction evidence="1">
        <text>ATP + protein L-histidine = ADP + protein N-phospho-L-histidine.</text>
        <dbReference type="EC" id="2.7.13.3"/>
    </reaction>
</comment>
<gene>
    <name evidence="10" type="ORF">I7X39_01020</name>
</gene>
<dbReference type="Proteomes" id="UP000613266">
    <property type="component" value="Unassembled WGS sequence"/>
</dbReference>
<evidence type="ECO:0000259" key="9">
    <source>
        <dbReference type="PROSITE" id="PS50113"/>
    </source>
</evidence>
<evidence type="ECO:0000313" key="10">
    <source>
        <dbReference type="EMBL" id="MBH9575473.1"/>
    </source>
</evidence>
<keyword evidence="7" id="KW-0472">Membrane</keyword>
<keyword evidence="7" id="KW-1133">Transmembrane helix</keyword>
<dbReference type="SUPFAM" id="SSF55874">
    <property type="entry name" value="ATPase domain of HSP90 chaperone/DNA topoisomerase II/histidine kinase"/>
    <property type="match status" value="1"/>
</dbReference>
<keyword evidence="5" id="KW-0418">Kinase</keyword>
<accession>A0A931J0L9</accession>
<keyword evidence="11" id="KW-1185">Reference proteome</keyword>
<feature type="domain" description="PAC" evidence="9">
    <location>
        <begin position="534"/>
        <end position="586"/>
    </location>
</feature>
<feature type="domain" description="Histidine kinase" evidence="8">
    <location>
        <begin position="604"/>
        <end position="820"/>
    </location>
</feature>
<dbReference type="InterPro" id="IPR013656">
    <property type="entry name" value="PAS_4"/>
</dbReference>
<dbReference type="SMART" id="SM00387">
    <property type="entry name" value="HATPase_c"/>
    <property type="match status" value="1"/>
</dbReference>
<evidence type="ECO:0000256" key="5">
    <source>
        <dbReference type="ARBA" id="ARBA00022777"/>
    </source>
</evidence>
<proteinExistence type="predicted"/>
<dbReference type="Pfam" id="PF08448">
    <property type="entry name" value="PAS_4"/>
    <property type="match status" value="1"/>
</dbReference>
<dbReference type="PROSITE" id="PS50109">
    <property type="entry name" value="HIS_KIN"/>
    <property type="match status" value="1"/>
</dbReference>
<name>A0A931J0L9_9BURK</name>
<dbReference type="InterPro" id="IPR050736">
    <property type="entry name" value="Sensor_HK_Regulatory"/>
</dbReference>
<dbReference type="EC" id="2.7.13.3" evidence="2"/>
<sequence>MTSPQSASARSVGLVVAGVVLSISVVLGLALLWVYERQEHTDRELARNELMSALFADALGRQIDGVALALDGLEDWVRAGAAGGADFQSLPPLLLQTERHLPFLRGLLLVDAQGQVRASAQPRDAGRHVNLARLGPLPAPGVTALLAFQPGRDLFSSASAGMPELGFMPLVRSVPAGDAGPHYLVALVQLASLTAMQHASVRDERTSALVVGLDGRLLAAPRDAGRRLGDSLLQSVPFQRDLPAREQGSWTGPGVREGDQIAAFRLLRNWPLMVWVESDKEAVHAQWADTARWLMGAGGLALLFLAWTTRGAVRSLQDSLRAQRERDAAQARALAREQELDQTLRSLQELVFRTDAAGHVTLANQHLGEWRIEGPKGGRRSPSIWDYFDDSSKQRLQAYFAAPPVAPIKGLGLSRRDAAGQERLFEAHLQALWRDGHFIGMAGSAVDVTERTHMQQRLQAQLEFSRQLMEVSPLPKSVYDQARRYRVVNRAWEQFTGRPAAAVVGQAVCSAAPAEQRELHQQKDQELLRTGQPVRYEMQVQRADGSLRDVVINKLLVPAAGGEEPLIMAVLLDVTEFREAERAIAQARDAAEQTLRARTAFVANITHELRTPLQSILGFSELGSARAGDQGRLGQMFEAIQDAGQRMLRLVCDLLDLAKAERGEVLGPRCAVDLRKLVDAALRELEPLAQRRAVHVRWLAPAQALRVEGDPERLLQVLRNVLANALRLAPPDSCVELDAQCEAGTLRLCVADRGPGIPEAELERIFEPFVQSSRTRTGAGGTGLGLAIAREIMAAHAGSIHARNRAGGGSVFEIRLPLDVDAVCPAP</sequence>
<dbReference type="FunFam" id="1.10.287.130:FF:000001">
    <property type="entry name" value="Two-component sensor histidine kinase"/>
    <property type="match status" value="1"/>
</dbReference>
<keyword evidence="7" id="KW-0812">Transmembrane</keyword>
<protein>
    <recommendedName>
        <fullName evidence="2">histidine kinase</fullName>
        <ecNumber evidence="2">2.7.13.3</ecNumber>
    </recommendedName>
</protein>
<dbReference type="Pfam" id="PF02518">
    <property type="entry name" value="HATPase_c"/>
    <property type="match status" value="1"/>
</dbReference>
<dbReference type="InterPro" id="IPR003661">
    <property type="entry name" value="HisK_dim/P_dom"/>
</dbReference>
<dbReference type="NCBIfam" id="TIGR00229">
    <property type="entry name" value="sensory_box"/>
    <property type="match status" value="1"/>
</dbReference>
<dbReference type="InterPro" id="IPR003594">
    <property type="entry name" value="HATPase_dom"/>
</dbReference>
<evidence type="ECO:0000256" key="6">
    <source>
        <dbReference type="ARBA" id="ARBA00023012"/>
    </source>
</evidence>
<dbReference type="Gene3D" id="3.30.565.10">
    <property type="entry name" value="Histidine kinase-like ATPase, C-terminal domain"/>
    <property type="match status" value="1"/>
</dbReference>
<dbReference type="AlphaFoldDB" id="A0A931J0L9"/>
<dbReference type="SUPFAM" id="SSF47384">
    <property type="entry name" value="Homodimeric domain of signal transducing histidine kinase"/>
    <property type="match status" value="1"/>
</dbReference>
<dbReference type="PROSITE" id="PS50113">
    <property type="entry name" value="PAC"/>
    <property type="match status" value="1"/>
</dbReference>
<dbReference type="InterPro" id="IPR036890">
    <property type="entry name" value="HATPase_C_sf"/>
</dbReference>
<dbReference type="SMART" id="SM00388">
    <property type="entry name" value="HisKA"/>
    <property type="match status" value="1"/>
</dbReference>
<reference evidence="10" key="1">
    <citation type="submission" date="2020-12" db="EMBL/GenBank/DDBJ databases">
        <title>The genome sequence of Inhella sp. 1Y17.</title>
        <authorList>
            <person name="Liu Y."/>
        </authorList>
    </citation>
    <scope>NUCLEOTIDE SEQUENCE</scope>
    <source>
        <strain evidence="10">1Y17</strain>
    </source>
</reference>
<dbReference type="SUPFAM" id="SSF55785">
    <property type="entry name" value="PYP-like sensor domain (PAS domain)"/>
    <property type="match status" value="2"/>
</dbReference>
<organism evidence="10 11">
    <name type="scientific">Inhella proteolytica</name>
    <dbReference type="NCBI Taxonomy" id="2795029"/>
    <lineage>
        <taxon>Bacteria</taxon>
        <taxon>Pseudomonadati</taxon>
        <taxon>Pseudomonadota</taxon>
        <taxon>Betaproteobacteria</taxon>
        <taxon>Burkholderiales</taxon>
        <taxon>Sphaerotilaceae</taxon>
        <taxon>Inhella</taxon>
    </lineage>
</organism>
<dbReference type="Pfam" id="PF00512">
    <property type="entry name" value="HisKA"/>
    <property type="match status" value="1"/>
</dbReference>
<evidence type="ECO:0000256" key="1">
    <source>
        <dbReference type="ARBA" id="ARBA00000085"/>
    </source>
</evidence>
<dbReference type="RefSeq" id="WP_198109089.1">
    <property type="nucleotide sequence ID" value="NZ_JAEDAK010000001.1"/>
</dbReference>
<dbReference type="Gene3D" id="3.30.450.20">
    <property type="entry name" value="PAS domain"/>
    <property type="match status" value="3"/>
</dbReference>
<evidence type="ECO:0000259" key="8">
    <source>
        <dbReference type="PROSITE" id="PS50109"/>
    </source>
</evidence>
<dbReference type="InterPro" id="IPR035965">
    <property type="entry name" value="PAS-like_dom_sf"/>
</dbReference>
<dbReference type="Gene3D" id="1.10.287.130">
    <property type="match status" value="1"/>
</dbReference>
<evidence type="ECO:0000256" key="2">
    <source>
        <dbReference type="ARBA" id="ARBA00012438"/>
    </source>
</evidence>
<dbReference type="PRINTS" id="PR00344">
    <property type="entry name" value="BCTRLSENSOR"/>
</dbReference>
<dbReference type="InterPro" id="IPR000700">
    <property type="entry name" value="PAS-assoc_C"/>
</dbReference>
<dbReference type="SMART" id="SM00091">
    <property type="entry name" value="PAS"/>
    <property type="match status" value="2"/>
</dbReference>
<keyword evidence="4" id="KW-0808">Transferase</keyword>
<dbReference type="InterPro" id="IPR000014">
    <property type="entry name" value="PAS"/>
</dbReference>
<dbReference type="CDD" id="cd00082">
    <property type="entry name" value="HisKA"/>
    <property type="match status" value="1"/>
</dbReference>
<dbReference type="InterPro" id="IPR036097">
    <property type="entry name" value="HisK_dim/P_sf"/>
</dbReference>
<evidence type="ECO:0000256" key="3">
    <source>
        <dbReference type="ARBA" id="ARBA00022553"/>
    </source>
</evidence>